<organism evidence="1 2">
    <name type="scientific">Pseudanabaena frigida</name>
    <dbReference type="NCBI Taxonomy" id="945775"/>
    <lineage>
        <taxon>Bacteria</taxon>
        <taxon>Bacillati</taxon>
        <taxon>Cyanobacteriota</taxon>
        <taxon>Cyanophyceae</taxon>
        <taxon>Pseudanabaenales</taxon>
        <taxon>Pseudanabaenaceae</taxon>
        <taxon>Pseudanabaena</taxon>
    </lineage>
</organism>
<evidence type="ECO:0000313" key="2">
    <source>
        <dbReference type="Proteomes" id="UP000249467"/>
    </source>
</evidence>
<evidence type="ECO:0000313" key="1">
    <source>
        <dbReference type="EMBL" id="PZO38893.1"/>
    </source>
</evidence>
<gene>
    <name evidence="1" type="ORF">DCF19_15595</name>
</gene>
<protein>
    <submittedName>
        <fullName evidence="1">DNA-binding protein</fullName>
    </submittedName>
</protein>
<name>A0A2W4W1B1_9CYAN</name>
<proteinExistence type="predicted"/>
<comment type="caution">
    <text evidence="1">The sequence shown here is derived from an EMBL/GenBank/DDBJ whole genome shotgun (WGS) entry which is preliminary data.</text>
</comment>
<dbReference type="Proteomes" id="UP000249467">
    <property type="component" value="Unassembled WGS sequence"/>
</dbReference>
<dbReference type="GO" id="GO:0003677">
    <property type="term" value="F:DNA binding"/>
    <property type="evidence" value="ECO:0007669"/>
    <property type="project" value="UniProtKB-KW"/>
</dbReference>
<accession>A0A2W4W1B1</accession>
<dbReference type="EMBL" id="QBML01000021">
    <property type="protein sequence ID" value="PZO38893.1"/>
    <property type="molecule type" value="Genomic_DNA"/>
</dbReference>
<reference evidence="1 2" key="1">
    <citation type="submission" date="2018-04" db="EMBL/GenBank/DDBJ databases">
        <authorList>
            <person name="Go L.Y."/>
            <person name="Mitchell J.A."/>
        </authorList>
    </citation>
    <scope>NUCLEOTIDE SEQUENCE [LARGE SCALE GENOMIC DNA]</scope>
    <source>
        <strain evidence="1">ULC066bin1</strain>
    </source>
</reference>
<keyword evidence="1" id="KW-0238">DNA-binding</keyword>
<reference evidence="1 2" key="2">
    <citation type="submission" date="2018-06" db="EMBL/GenBank/DDBJ databases">
        <title>Metagenomic assembly of (sub)arctic Cyanobacteria and their associated microbiome from non-axenic cultures.</title>
        <authorList>
            <person name="Baurain D."/>
        </authorList>
    </citation>
    <scope>NUCLEOTIDE SEQUENCE [LARGE SCALE GENOMIC DNA]</scope>
    <source>
        <strain evidence="1">ULC066bin1</strain>
    </source>
</reference>
<sequence length="337" mass="38404">MVNDLTNSQRDRQNILNNRYAIEKVEEHLALGGIAYQDTVVFTKQQLVSLFEISESTIEKYLTSHTEELKANGYTVLRGQALKDFLNTTGGVVIDYGSKTTALGIFTFRAVLNIAMLLTESDRARLIRSRILDIVIEVVAERSGGHTKYINQRDCEYLPSTYHEVSYRKVFTDALNSYLDMGQIKYAIYTNKIYQLVFKENAQEYSQILNLKSKDKVRDTLYAEVLKAIASVESGLAEDMKTKSAQLGRKLQPSELDELINFAASNHYLKPIIDDARTKMASRDLGFRDALHQKLEAYIQTVPETDFEKFLGEASRSLEEQLADPEILAVFKRLKDR</sequence>
<dbReference type="AlphaFoldDB" id="A0A2W4W1B1"/>